<evidence type="ECO:0000313" key="2">
    <source>
        <dbReference type="Proteomes" id="UP001215598"/>
    </source>
</evidence>
<sequence length="134" mass="15712">MISPTSAFGFCVSSLNPHWFRQLLRKAIDSWVLEREEFRPLYLKSSDWEMLEALDKTLKVLLFTIIPHNFDLTGRQVFTQVTLQMSRSRTPTLPWVLPMYEWMRKHLKQCMVDATLPASLRDATGAAFEKLETY</sequence>
<protein>
    <submittedName>
        <fullName evidence="1">Uncharacterized protein</fullName>
    </submittedName>
</protein>
<comment type="caution">
    <text evidence="1">The sequence shown here is derived from an EMBL/GenBank/DDBJ whole genome shotgun (WGS) entry which is preliminary data.</text>
</comment>
<name>A0AAD7JB08_9AGAR</name>
<organism evidence="1 2">
    <name type="scientific">Mycena metata</name>
    <dbReference type="NCBI Taxonomy" id="1033252"/>
    <lineage>
        <taxon>Eukaryota</taxon>
        <taxon>Fungi</taxon>
        <taxon>Dikarya</taxon>
        <taxon>Basidiomycota</taxon>
        <taxon>Agaricomycotina</taxon>
        <taxon>Agaricomycetes</taxon>
        <taxon>Agaricomycetidae</taxon>
        <taxon>Agaricales</taxon>
        <taxon>Marasmiineae</taxon>
        <taxon>Mycenaceae</taxon>
        <taxon>Mycena</taxon>
    </lineage>
</organism>
<accession>A0AAD7JB08</accession>
<dbReference type="EMBL" id="JARKIB010000038">
    <property type="protein sequence ID" value="KAJ7759948.1"/>
    <property type="molecule type" value="Genomic_DNA"/>
</dbReference>
<proteinExistence type="predicted"/>
<evidence type="ECO:0000313" key="1">
    <source>
        <dbReference type="EMBL" id="KAJ7759948.1"/>
    </source>
</evidence>
<dbReference type="AlphaFoldDB" id="A0AAD7JB08"/>
<reference evidence="1" key="1">
    <citation type="submission" date="2023-03" db="EMBL/GenBank/DDBJ databases">
        <title>Massive genome expansion in bonnet fungi (Mycena s.s.) driven by repeated elements and novel gene families across ecological guilds.</title>
        <authorList>
            <consortium name="Lawrence Berkeley National Laboratory"/>
            <person name="Harder C.B."/>
            <person name="Miyauchi S."/>
            <person name="Viragh M."/>
            <person name="Kuo A."/>
            <person name="Thoen E."/>
            <person name="Andreopoulos B."/>
            <person name="Lu D."/>
            <person name="Skrede I."/>
            <person name="Drula E."/>
            <person name="Henrissat B."/>
            <person name="Morin E."/>
            <person name="Kohler A."/>
            <person name="Barry K."/>
            <person name="LaButti K."/>
            <person name="Morin E."/>
            <person name="Salamov A."/>
            <person name="Lipzen A."/>
            <person name="Mereny Z."/>
            <person name="Hegedus B."/>
            <person name="Baldrian P."/>
            <person name="Stursova M."/>
            <person name="Weitz H."/>
            <person name="Taylor A."/>
            <person name="Grigoriev I.V."/>
            <person name="Nagy L.G."/>
            <person name="Martin F."/>
            <person name="Kauserud H."/>
        </authorList>
    </citation>
    <scope>NUCLEOTIDE SEQUENCE</scope>
    <source>
        <strain evidence="1">CBHHK182m</strain>
    </source>
</reference>
<dbReference type="Proteomes" id="UP001215598">
    <property type="component" value="Unassembled WGS sequence"/>
</dbReference>
<keyword evidence="2" id="KW-1185">Reference proteome</keyword>
<gene>
    <name evidence="1" type="ORF">B0H16DRAFT_1720166</name>
</gene>